<keyword evidence="2 6" id="KW-0436">Ligase</keyword>
<evidence type="ECO:0000259" key="5">
    <source>
        <dbReference type="Pfam" id="PF08245"/>
    </source>
</evidence>
<comment type="catalytic activity">
    <reaction evidence="2">
        <text>UDP-N-acetyl-alpha-D-muramoyl-L-alanyl-D-glutamate + meso-2,6-diaminopimelate + ATP = UDP-N-acetyl-alpha-D-muramoyl-L-alanyl-gamma-D-glutamyl-meso-2,6-diaminopimelate + ADP + phosphate + H(+)</text>
        <dbReference type="Rhea" id="RHEA:23676"/>
        <dbReference type="ChEBI" id="CHEBI:15378"/>
        <dbReference type="ChEBI" id="CHEBI:30616"/>
        <dbReference type="ChEBI" id="CHEBI:43474"/>
        <dbReference type="ChEBI" id="CHEBI:57791"/>
        <dbReference type="ChEBI" id="CHEBI:83900"/>
        <dbReference type="ChEBI" id="CHEBI:83905"/>
        <dbReference type="ChEBI" id="CHEBI:456216"/>
        <dbReference type="EC" id="6.3.2.13"/>
    </reaction>
</comment>
<dbReference type="InterPro" id="IPR013221">
    <property type="entry name" value="Mur_ligase_cen"/>
</dbReference>
<proteinExistence type="inferred from homology"/>
<comment type="function">
    <text evidence="2">Catalyzes the addition of meso-diaminopimelic acid to the nucleotide precursor UDP-N-acetylmuramoyl-L-alanyl-D-glutamate (UMAG) in the biosynthesis of bacterial cell-wall peptidoglycan.</text>
</comment>
<dbReference type="STRING" id="207949.RED65_03015"/>
<comment type="caution">
    <text evidence="6">The sequence shown here is derived from an EMBL/GenBank/DDBJ whole genome shotgun (WGS) entry which is preliminary data.</text>
</comment>
<evidence type="ECO:0000256" key="3">
    <source>
        <dbReference type="RuleBase" id="RU004135"/>
    </source>
</evidence>
<dbReference type="Gene3D" id="3.90.190.20">
    <property type="entry name" value="Mur ligase, C-terminal domain"/>
    <property type="match status" value="1"/>
</dbReference>
<dbReference type="Gene3D" id="3.40.1190.10">
    <property type="entry name" value="Mur-like, catalytic domain"/>
    <property type="match status" value="1"/>
</dbReference>
<feature type="binding site" evidence="2">
    <location>
        <position position="179"/>
    </location>
    <ligand>
        <name>UDP-N-acetyl-alpha-D-muramoyl-L-alanyl-D-glutamate</name>
        <dbReference type="ChEBI" id="CHEBI:83900"/>
    </ligand>
</feature>
<comment type="similarity">
    <text evidence="1 2">Belongs to the MurCDEF family. MurE subfamily.</text>
</comment>
<dbReference type="PANTHER" id="PTHR23135:SF4">
    <property type="entry name" value="UDP-N-ACETYLMURAMOYL-L-ALANYL-D-GLUTAMATE--2,6-DIAMINOPIMELATE LIGASE MURE HOMOLOG, CHLOROPLASTIC"/>
    <property type="match status" value="1"/>
</dbReference>
<feature type="binding site" evidence="2">
    <location>
        <begin position="111"/>
        <end position="117"/>
    </location>
    <ligand>
        <name>ATP</name>
        <dbReference type="ChEBI" id="CHEBI:30616"/>
    </ligand>
</feature>
<feature type="short sequence motif" description="Meso-diaminopimelate recognition motif" evidence="2">
    <location>
        <begin position="404"/>
        <end position="407"/>
    </location>
</feature>
<evidence type="ECO:0000259" key="4">
    <source>
        <dbReference type="Pfam" id="PF02875"/>
    </source>
</evidence>
<keyword evidence="2 3" id="KW-0573">Peptidoglycan synthesis</keyword>
<comment type="pathway">
    <text evidence="2 3">Cell wall biogenesis; peptidoglycan biosynthesis.</text>
</comment>
<comment type="subcellular location">
    <subcellularLocation>
        <location evidence="2 3">Cytoplasm</location>
    </subcellularLocation>
</comment>
<feature type="binding site" evidence="2">
    <location>
        <position position="457"/>
    </location>
    <ligand>
        <name>meso-2,6-diaminopimelate</name>
        <dbReference type="ChEBI" id="CHEBI:57791"/>
    </ligand>
</feature>
<reference evidence="6 7" key="1">
    <citation type="submission" date="2006-03" db="EMBL/GenBank/DDBJ databases">
        <authorList>
            <person name="Pinhassi J."/>
            <person name="Pedros-Alio C."/>
            <person name="Ferriera S."/>
            <person name="Johnson J."/>
            <person name="Kravitz S."/>
            <person name="Halpern A."/>
            <person name="Remington K."/>
            <person name="Beeson K."/>
            <person name="Tran B."/>
            <person name="Rogers Y.-H."/>
            <person name="Friedman R."/>
            <person name="Venter J.C."/>
        </authorList>
    </citation>
    <scope>NUCLEOTIDE SEQUENCE [LARGE SCALE GENOMIC DNA]</scope>
    <source>
        <strain evidence="6 7">RED65</strain>
    </source>
</reference>
<comment type="PTM">
    <text evidence="2">Carboxylation is probably crucial for Mg(2+) binding and, consequently, for the gamma-phosphate positioning of ATP.</text>
</comment>
<feature type="domain" description="Mur ligase C-terminal" evidence="4">
    <location>
        <begin position="330"/>
        <end position="455"/>
    </location>
</feature>
<feature type="binding site" evidence="2">
    <location>
        <position position="34"/>
    </location>
    <ligand>
        <name>UDP-N-acetyl-alpha-D-muramoyl-L-alanyl-D-glutamate</name>
        <dbReference type="ChEBI" id="CHEBI:83900"/>
    </ligand>
</feature>
<keyword evidence="7" id="KW-1185">Reference proteome</keyword>
<dbReference type="Proteomes" id="UP000004263">
    <property type="component" value="Unassembled WGS sequence"/>
</dbReference>
<dbReference type="GO" id="GO:0008360">
    <property type="term" value="P:regulation of cell shape"/>
    <property type="evidence" value="ECO:0007669"/>
    <property type="project" value="UniProtKB-KW"/>
</dbReference>
<dbReference type="Pfam" id="PF08245">
    <property type="entry name" value="Mur_ligase_M"/>
    <property type="match status" value="1"/>
</dbReference>
<feature type="binding site" evidence="2">
    <location>
        <begin position="153"/>
        <end position="154"/>
    </location>
    <ligand>
        <name>UDP-N-acetyl-alpha-D-muramoyl-L-alanyl-D-glutamate</name>
        <dbReference type="ChEBI" id="CHEBI:83900"/>
    </ligand>
</feature>
<dbReference type="UniPathway" id="UPA00219"/>
<keyword evidence="2 3" id="KW-0131">Cell cycle</keyword>
<dbReference type="GO" id="GO:0051301">
    <property type="term" value="P:cell division"/>
    <property type="evidence" value="ECO:0007669"/>
    <property type="project" value="UniProtKB-KW"/>
</dbReference>
<dbReference type="GO" id="GO:0005737">
    <property type="term" value="C:cytoplasm"/>
    <property type="evidence" value="ECO:0007669"/>
    <property type="project" value="UniProtKB-SubCell"/>
</dbReference>
<evidence type="ECO:0000256" key="2">
    <source>
        <dbReference type="HAMAP-Rule" id="MF_00208"/>
    </source>
</evidence>
<dbReference type="GO" id="GO:0071555">
    <property type="term" value="P:cell wall organization"/>
    <property type="evidence" value="ECO:0007669"/>
    <property type="project" value="UniProtKB-KW"/>
</dbReference>
<dbReference type="PANTHER" id="PTHR23135">
    <property type="entry name" value="MUR LIGASE FAMILY MEMBER"/>
    <property type="match status" value="1"/>
</dbReference>
<organism evidence="6 7">
    <name type="scientific">Bermanella marisrubri</name>
    <dbReference type="NCBI Taxonomy" id="207949"/>
    <lineage>
        <taxon>Bacteria</taxon>
        <taxon>Pseudomonadati</taxon>
        <taxon>Pseudomonadota</taxon>
        <taxon>Gammaproteobacteria</taxon>
        <taxon>Oceanospirillales</taxon>
        <taxon>Oceanospirillaceae</taxon>
        <taxon>Bermanella</taxon>
    </lineage>
</organism>
<dbReference type="Gene3D" id="3.40.1390.10">
    <property type="entry name" value="MurE/MurF, N-terminal domain"/>
    <property type="match status" value="1"/>
</dbReference>
<dbReference type="GO" id="GO:0000287">
    <property type="term" value="F:magnesium ion binding"/>
    <property type="evidence" value="ECO:0007669"/>
    <property type="project" value="UniProtKB-UniRule"/>
</dbReference>
<feature type="binding site" evidence="2">
    <location>
        <position position="453"/>
    </location>
    <ligand>
        <name>meso-2,6-diaminopimelate</name>
        <dbReference type="ChEBI" id="CHEBI:57791"/>
    </ligand>
</feature>
<keyword evidence="2 3" id="KW-0961">Cell wall biogenesis/degradation</keyword>
<dbReference type="InterPro" id="IPR035911">
    <property type="entry name" value="MurE/MurF_N"/>
</dbReference>
<keyword evidence="2" id="KW-0460">Magnesium</keyword>
<protein>
    <recommendedName>
        <fullName evidence="2">UDP-N-acetylmuramoyl-L-alanyl-D-glutamate--2,6-diaminopimelate ligase</fullName>
        <ecNumber evidence="2">6.3.2.13</ecNumber>
    </recommendedName>
    <alternativeName>
        <fullName evidence="2">Meso-A2pm-adding enzyme</fullName>
    </alternativeName>
    <alternativeName>
        <fullName evidence="2">Meso-diaminopimelate-adding enzyme</fullName>
    </alternativeName>
    <alternativeName>
        <fullName evidence="2">UDP-MurNAc-L-Ala-D-Glu:meso-diaminopimelate ligase</fullName>
    </alternativeName>
    <alternativeName>
        <fullName evidence="2">UDP-MurNAc-tripeptide synthetase</fullName>
    </alternativeName>
    <alternativeName>
        <fullName evidence="2">UDP-N-acetylmuramyl-tripeptide synthetase</fullName>
    </alternativeName>
</protein>
<feature type="binding site" evidence="2">
    <location>
        <position position="187"/>
    </location>
    <ligand>
        <name>UDP-N-acetyl-alpha-D-muramoyl-L-alanyl-D-glutamate</name>
        <dbReference type="ChEBI" id="CHEBI:83900"/>
    </ligand>
</feature>
<feature type="domain" description="Mur ligase central" evidence="5">
    <location>
        <begin position="109"/>
        <end position="306"/>
    </location>
</feature>
<dbReference type="EMBL" id="AAQH01000027">
    <property type="protein sequence ID" value="EAT10952.1"/>
    <property type="molecule type" value="Genomic_DNA"/>
</dbReference>
<dbReference type="GO" id="GO:0008765">
    <property type="term" value="F:UDP-N-acetylmuramoylalanyl-D-glutamate-2,6-diaminopimelate ligase activity"/>
    <property type="evidence" value="ECO:0007669"/>
    <property type="project" value="UniProtKB-UniRule"/>
</dbReference>
<dbReference type="Pfam" id="PF02875">
    <property type="entry name" value="Mur_ligase_C"/>
    <property type="match status" value="1"/>
</dbReference>
<sequence>MINIGTSIVKWLGKQCPAELLGQAQTLNRIVFDSRDVEDGDALIVLPSVAGDEAAYIEQALEKRAVLVIGEIEYSAHNYCRVSDVMTFAASVLNHELGSPSQHMDVIGVTGTNGKSSIVFYVAQLLTELRHSCAVMGTLGYGFWNDLKPTGMTTLPLPRLHQALADVKKDCKAIAMEVSSHGLHQKRLSGVAFNGAIFTNLSRDHLDYHGTMDAYFDAKRLLFKEPGLQWAVINQDDDYGKKLLSEPVSYSSYSYGTDEKSDLHFCITRTTDTGQQLALRFHGQEQEVFLPLLGEFNAYNAAASVLSVIAMGFDFSSACKAVTALRPVSGRMELIDSNDSQPNVLVDYAHTPDAVEQVLKSARKHCKGNLVCLVGCGGDRDRGKRPLMAQAAINFADSVLLTSDNPRSESPEQILADMVQGLKKEVPSELDRKQAIQSAILNAKSDDLIVIVGKGHEDYQEIHGVKYPFSDQETAREALQIRSQLRQENT</sequence>
<dbReference type="NCBIfam" id="NF001126">
    <property type="entry name" value="PRK00139.1-4"/>
    <property type="match status" value="1"/>
</dbReference>
<keyword evidence="2" id="KW-0067">ATP-binding</keyword>
<gene>
    <name evidence="2" type="primary">murE</name>
    <name evidence="6" type="ORF">RED65_03015</name>
</gene>
<dbReference type="AlphaFoldDB" id="Q1MYB5"/>
<keyword evidence="2" id="KW-0547">Nucleotide-binding</keyword>
<dbReference type="SUPFAM" id="SSF53623">
    <property type="entry name" value="MurD-like peptide ligases, catalytic domain"/>
    <property type="match status" value="1"/>
</dbReference>
<dbReference type="InterPro" id="IPR036565">
    <property type="entry name" value="Mur-like_cat_sf"/>
</dbReference>
<feature type="modified residue" description="N6-carboxylysine" evidence="2">
    <location>
        <position position="219"/>
    </location>
</feature>
<evidence type="ECO:0000313" key="6">
    <source>
        <dbReference type="EMBL" id="EAT10952.1"/>
    </source>
</evidence>
<dbReference type="HOGENOM" id="CLU_022291_3_2_6"/>
<dbReference type="GO" id="GO:0005524">
    <property type="term" value="F:ATP binding"/>
    <property type="evidence" value="ECO:0007669"/>
    <property type="project" value="UniProtKB-UniRule"/>
</dbReference>
<evidence type="ECO:0000313" key="7">
    <source>
        <dbReference type="Proteomes" id="UP000004263"/>
    </source>
</evidence>
<evidence type="ECO:0000256" key="1">
    <source>
        <dbReference type="ARBA" id="ARBA00005898"/>
    </source>
</evidence>
<dbReference type="RefSeq" id="WP_007016763.1">
    <property type="nucleotide sequence ID" value="NZ_AAQH01000027.1"/>
</dbReference>
<dbReference type="EC" id="6.3.2.13" evidence="2"/>
<dbReference type="NCBIfam" id="TIGR01085">
    <property type="entry name" value="murE"/>
    <property type="match status" value="1"/>
</dbReference>
<name>Q1MYB5_9GAMM</name>
<feature type="binding site" evidence="2">
    <location>
        <begin position="404"/>
        <end position="407"/>
    </location>
    <ligand>
        <name>meso-2,6-diaminopimelate</name>
        <dbReference type="ChEBI" id="CHEBI:57791"/>
    </ligand>
</feature>
<accession>Q1MYB5</accession>
<dbReference type="InterPro" id="IPR005761">
    <property type="entry name" value="UDP-N-AcMur-Glu-dNH2Pim_ligase"/>
</dbReference>
<keyword evidence="2 3" id="KW-0133">Cell shape</keyword>
<dbReference type="HAMAP" id="MF_00208">
    <property type="entry name" value="MurE"/>
    <property type="match status" value="1"/>
</dbReference>
<dbReference type="GO" id="GO:0009252">
    <property type="term" value="P:peptidoglycan biosynthetic process"/>
    <property type="evidence" value="ECO:0007669"/>
    <property type="project" value="UniProtKB-UniRule"/>
</dbReference>
<keyword evidence="2" id="KW-0963">Cytoplasm</keyword>
<comment type="cofactor">
    <cofactor evidence="2">
        <name>Mg(2+)</name>
        <dbReference type="ChEBI" id="CHEBI:18420"/>
    </cofactor>
</comment>
<feature type="binding site" evidence="2">
    <location>
        <position position="380"/>
    </location>
    <ligand>
        <name>meso-2,6-diaminopimelate</name>
        <dbReference type="ChEBI" id="CHEBI:57791"/>
    </ligand>
</feature>
<dbReference type="SUPFAM" id="SSF63418">
    <property type="entry name" value="MurE/MurF N-terminal domain"/>
    <property type="match status" value="1"/>
</dbReference>
<feature type="binding site" evidence="2">
    <location>
        <position position="185"/>
    </location>
    <ligand>
        <name>UDP-N-acetyl-alpha-D-muramoyl-L-alanyl-D-glutamate</name>
        <dbReference type="ChEBI" id="CHEBI:83900"/>
    </ligand>
</feature>
<comment type="caution">
    <text evidence="2">Lacks conserved residue(s) required for the propagation of feature annotation.</text>
</comment>
<dbReference type="InterPro" id="IPR004101">
    <property type="entry name" value="Mur_ligase_C"/>
</dbReference>
<dbReference type="SUPFAM" id="SSF53244">
    <property type="entry name" value="MurD-like peptide ligases, peptide-binding domain"/>
    <property type="match status" value="1"/>
</dbReference>
<dbReference type="InterPro" id="IPR036615">
    <property type="entry name" value="Mur_ligase_C_dom_sf"/>
</dbReference>
<keyword evidence="2 3" id="KW-0132">Cell division</keyword>